<dbReference type="AlphaFoldDB" id="A0A1R3KDM7"/>
<gene>
    <name evidence="1" type="ORF">COLO4_08998</name>
</gene>
<evidence type="ECO:0000313" key="1">
    <source>
        <dbReference type="EMBL" id="OMP05186.1"/>
    </source>
</evidence>
<reference evidence="2" key="1">
    <citation type="submission" date="2013-09" db="EMBL/GenBank/DDBJ databases">
        <title>Corchorus olitorius genome sequencing.</title>
        <authorList>
            <person name="Alam M."/>
            <person name="Haque M.S."/>
            <person name="Islam M.S."/>
            <person name="Emdad E.M."/>
            <person name="Islam M.M."/>
            <person name="Ahmed B."/>
            <person name="Halim A."/>
            <person name="Hossen Q.M.M."/>
            <person name="Hossain M.Z."/>
            <person name="Ahmed R."/>
            <person name="Khan M.M."/>
            <person name="Islam R."/>
            <person name="Rashid M.M."/>
            <person name="Khan S.A."/>
            <person name="Rahman M.S."/>
            <person name="Alam M."/>
            <person name="Yahiya A.S."/>
            <person name="Khan M.S."/>
            <person name="Azam M.S."/>
            <person name="Haque T."/>
            <person name="Lashkar M.Z.H."/>
            <person name="Akhand A.I."/>
            <person name="Morshed G."/>
            <person name="Roy S."/>
            <person name="Uddin K.S."/>
            <person name="Rabeya T."/>
            <person name="Hossain A.S."/>
            <person name="Chowdhury A."/>
            <person name="Snigdha A.R."/>
            <person name="Mortoza M.S."/>
            <person name="Matin S.A."/>
            <person name="Hoque S.M.E."/>
            <person name="Islam M.K."/>
            <person name="Roy D.K."/>
            <person name="Haider R."/>
            <person name="Moosa M.M."/>
            <person name="Elias S.M."/>
            <person name="Hasan A.M."/>
            <person name="Jahan S."/>
            <person name="Shafiuddin M."/>
            <person name="Mahmood N."/>
            <person name="Shommy N.S."/>
        </authorList>
    </citation>
    <scope>NUCLEOTIDE SEQUENCE [LARGE SCALE GENOMIC DNA]</scope>
    <source>
        <strain evidence="2">cv. O-4</strain>
    </source>
</reference>
<name>A0A1R3KDM7_9ROSI</name>
<evidence type="ECO:0000313" key="2">
    <source>
        <dbReference type="Proteomes" id="UP000187203"/>
    </source>
</evidence>
<sequence>MDEQPEILPREEEIEEPAEKIWAILAVAI</sequence>
<dbReference type="Proteomes" id="UP000187203">
    <property type="component" value="Unassembled WGS sequence"/>
</dbReference>
<comment type="caution">
    <text evidence="1">The sequence shown here is derived from an EMBL/GenBank/DDBJ whole genome shotgun (WGS) entry which is preliminary data.</text>
</comment>
<accession>A0A1R3KDM7</accession>
<proteinExistence type="predicted"/>
<organism evidence="1 2">
    <name type="scientific">Corchorus olitorius</name>
    <dbReference type="NCBI Taxonomy" id="93759"/>
    <lineage>
        <taxon>Eukaryota</taxon>
        <taxon>Viridiplantae</taxon>
        <taxon>Streptophyta</taxon>
        <taxon>Embryophyta</taxon>
        <taxon>Tracheophyta</taxon>
        <taxon>Spermatophyta</taxon>
        <taxon>Magnoliopsida</taxon>
        <taxon>eudicotyledons</taxon>
        <taxon>Gunneridae</taxon>
        <taxon>Pentapetalae</taxon>
        <taxon>rosids</taxon>
        <taxon>malvids</taxon>
        <taxon>Malvales</taxon>
        <taxon>Malvaceae</taxon>
        <taxon>Grewioideae</taxon>
        <taxon>Apeibeae</taxon>
        <taxon>Corchorus</taxon>
    </lineage>
</organism>
<keyword evidence="2" id="KW-1185">Reference proteome</keyword>
<protein>
    <submittedName>
        <fullName evidence="1">Uncharacterized protein</fullName>
    </submittedName>
</protein>
<dbReference type="EMBL" id="AWUE01014081">
    <property type="protein sequence ID" value="OMP05186.1"/>
    <property type="molecule type" value="Genomic_DNA"/>
</dbReference>